<accession>A0ACC3ACT0</accession>
<protein>
    <submittedName>
        <fullName evidence="1">Uncharacterized protein</fullName>
    </submittedName>
</protein>
<reference evidence="1" key="1">
    <citation type="submission" date="2022-10" db="EMBL/GenBank/DDBJ databases">
        <title>Culturing micro-colonial fungi from biological soil crusts in the Mojave desert and describing Neophaeococcomyces mojavensis, and introducing the new genera and species Taxawa tesnikishii.</title>
        <authorList>
            <person name="Kurbessoian T."/>
            <person name="Stajich J.E."/>
        </authorList>
    </citation>
    <scope>NUCLEOTIDE SEQUENCE</scope>
    <source>
        <strain evidence="1">JES_112</strain>
    </source>
</reference>
<evidence type="ECO:0000313" key="1">
    <source>
        <dbReference type="EMBL" id="KAJ9659507.1"/>
    </source>
</evidence>
<proteinExistence type="predicted"/>
<dbReference type="Proteomes" id="UP001172386">
    <property type="component" value="Unassembled WGS sequence"/>
</dbReference>
<sequence length="184" mass="20030">MQSLPAPGLAILPQYFSSSPLKLILYGQTLSKSMTVNIVGGAPLFTITGDLFSRSHRRTVMDASSSTKLFQVRKDGLGGRHYYAEVSENGPKLFTMEIRKKLFHRPTAAVRFTNQADSGRTEVTMEYIPAIVGDNGSFTYNGQVVAVIEKRMSLGGEYHLTIASGLDPAVVVGVTIAMIDRAKD</sequence>
<evidence type="ECO:0000313" key="2">
    <source>
        <dbReference type="Proteomes" id="UP001172386"/>
    </source>
</evidence>
<gene>
    <name evidence="1" type="ORF">H2198_003082</name>
</gene>
<keyword evidence="2" id="KW-1185">Reference proteome</keyword>
<name>A0ACC3ACT0_9EURO</name>
<organism evidence="1 2">
    <name type="scientific">Neophaeococcomyces mojaviensis</name>
    <dbReference type="NCBI Taxonomy" id="3383035"/>
    <lineage>
        <taxon>Eukaryota</taxon>
        <taxon>Fungi</taxon>
        <taxon>Dikarya</taxon>
        <taxon>Ascomycota</taxon>
        <taxon>Pezizomycotina</taxon>
        <taxon>Eurotiomycetes</taxon>
        <taxon>Chaetothyriomycetidae</taxon>
        <taxon>Chaetothyriales</taxon>
        <taxon>Chaetothyriales incertae sedis</taxon>
        <taxon>Neophaeococcomyces</taxon>
    </lineage>
</organism>
<comment type="caution">
    <text evidence="1">The sequence shown here is derived from an EMBL/GenBank/DDBJ whole genome shotgun (WGS) entry which is preliminary data.</text>
</comment>
<dbReference type="EMBL" id="JAPDRQ010000039">
    <property type="protein sequence ID" value="KAJ9659507.1"/>
    <property type="molecule type" value="Genomic_DNA"/>
</dbReference>